<feature type="transmembrane region" description="Helical" evidence="2">
    <location>
        <begin position="261"/>
        <end position="280"/>
    </location>
</feature>
<keyword evidence="4" id="KW-1185">Reference proteome</keyword>
<feature type="transmembrane region" description="Helical" evidence="2">
    <location>
        <begin position="20"/>
        <end position="38"/>
    </location>
</feature>
<proteinExistence type="predicted"/>
<accession>A0A4Q9PJJ6</accession>
<name>A0A4Q9PJJ6_9APHY</name>
<evidence type="ECO:0000256" key="1">
    <source>
        <dbReference type="SAM" id="MobiDB-lite"/>
    </source>
</evidence>
<reference evidence="3 4" key="1">
    <citation type="submission" date="2019-01" db="EMBL/GenBank/DDBJ databases">
        <title>Draft genome sequences of three monokaryotic isolates of the white-rot basidiomycete fungus Dichomitus squalens.</title>
        <authorList>
            <consortium name="DOE Joint Genome Institute"/>
            <person name="Lopez S.C."/>
            <person name="Andreopoulos B."/>
            <person name="Pangilinan J."/>
            <person name="Lipzen A."/>
            <person name="Riley R."/>
            <person name="Ahrendt S."/>
            <person name="Ng V."/>
            <person name="Barry K."/>
            <person name="Daum C."/>
            <person name="Grigoriev I.V."/>
            <person name="Hilden K.S."/>
            <person name="Makela M.R."/>
            <person name="de Vries R.P."/>
        </authorList>
    </citation>
    <scope>NUCLEOTIDE SEQUENCE [LARGE SCALE GENOMIC DNA]</scope>
    <source>
        <strain evidence="3 4">CBS 464.89</strain>
    </source>
</reference>
<organism evidence="3 4">
    <name type="scientific">Dichomitus squalens</name>
    <dbReference type="NCBI Taxonomy" id="114155"/>
    <lineage>
        <taxon>Eukaryota</taxon>
        <taxon>Fungi</taxon>
        <taxon>Dikarya</taxon>
        <taxon>Basidiomycota</taxon>
        <taxon>Agaricomycotina</taxon>
        <taxon>Agaricomycetes</taxon>
        <taxon>Polyporales</taxon>
        <taxon>Polyporaceae</taxon>
        <taxon>Dichomitus</taxon>
    </lineage>
</organism>
<feature type="transmembrane region" description="Helical" evidence="2">
    <location>
        <begin position="234"/>
        <end position="255"/>
    </location>
</feature>
<sequence length="365" mass="40288">MVDWKDPEVIAYDFFLYEQIAVFLLGFYGCVLRFTVFLPTRARVSFEFDFALECATQFLSTWNVEWDLITRRRVFKVVHIPYLLARYITLSALLFFVISGRVKLKIACDVAYRIFAILGSLASMLASLIICSRPITIFRTLKMRTPLYLLGIGGLGQLFLVISQGIWSVRARWDPASHGCAVVAWHSTFLGIQYLYSAPSVYDAAILLATLWAVRRVHDGRRWGLGDALRVQGLCYLVVTCVANVPVAVLAFLDLNTAMDVLLSMPAMTISVIASSLALLSLKDDELDPGPVPVYLPATPGAGPSAQSVSGSESGHGHYESAAGRLTTRIHLHSYVPPFLPRTAGPERALLTTSGQVGTWHTGRE</sequence>
<feature type="transmembrane region" description="Helical" evidence="2">
    <location>
        <begin position="110"/>
        <end position="135"/>
    </location>
</feature>
<keyword evidence="2" id="KW-1133">Transmembrane helix</keyword>
<protein>
    <submittedName>
        <fullName evidence="3">Uncharacterized protein</fullName>
    </submittedName>
</protein>
<keyword evidence="2" id="KW-0472">Membrane</keyword>
<keyword evidence="2" id="KW-0812">Transmembrane</keyword>
<dbReference type="PROSITE" id="PS51257">
    <property type="entry name" value="PROKAR_LIPOPROTEIN"/>
    <property type="match status" value="1"/>
</dbReference>
<feature type="transmembrane region" description="Helical" evidence="2">
    <location>
        <begin position="80"/>
        <end position="98"/>
    </location>
</feature>
<feature type="region of interest" description="Disordered" evidence="1">
    <location>
        <begin position="301"/>
        <end position="320"/>
    </location>
</feature>
<feature type="transmembrane region" description="Helical" evidence="2">
    <location>
        <begin position="147"/>
        <end position="167"/>
    </location>
</feature>
<gene>
    <name evidence="3" type="ORF">BD310DRAFT_828314</name>
</gene>
<dbReference type="EMBL" id="ML145192">
    <property type="protein sequence ID" value="TBU54280.1"/>
    <property type="molecule type" value="Genomic_DNA"/>
</dbReference>
<evidence type="ECO:0000256" key="2">
    <source>
        <dbReference type="SAM" id="Phobius"/>
    </source>
</evidence>
<evidence type="ECO:0000313" key="3">
    <source>
        <dbReference type="EMBL" id="TBU54280.1"/>
    </source>
</evidence>
<evidence type="ECO:0000313" key="4">
    <source>
        <dbReference type="Proteomes" id="UP000292082"/>
    </source>
</evidence>
<dbReference type="AlphaFoldDB" id="A0A4Q9PJJ6"/>
<dbReference type="Proteomes" id="UP000292082">
    <property type="component" value="Unassembled WGS sequence"/>
</dbReference>
<feature type="transmembrane region" description="Helical" evidence="2">
    <location>
        <begin position="194"/>
        <end position="214"/>
    </location>
</feature>